<comment type="caution">
    <text evidence="2">The sequence shown here is derived from an EMBL/GenBank/DDBJ whole genome shotgun (WGS) entry which is preliminary data.</text>
</comment>
<gene>
    <name evidence="2" type="ORF">AAFF_G00011780</name>
</gene>
<accession>A0AAD7WHJ3</accession>
<evidence type="ECO:0000313" key="2">
    <source>
        <dbReference type="EMBL" id="KAJ8396855.1"/>
    </source>
</evidence>
<evidence type="ECO:0000313" key="3">
    <source>
        <dbReference type="Proteomes" id="UP001221898"/>
    </source>
</evidence>
<organism evidence="2 3">
    <name type="scientific">Aldrovandia affinis</name>
    <dbReference type="NCBI Taxonomy" id="143900"/>
    <lineage>
        <taxon>Eukaryota</taxon>
        <taxon>Metazoa</taxon>
        <taxon>Chordata</taxon>
        <taxon>Craniata</taxon>
        <taxon>Vertebrata</taxon>
        <taxon>Euteleostomi</taxon>
        <taxon>Actinopterygii</taxon>
        <taxon>Neopterygii</taxon>
        <taxon>Teleostei</taxon>
        <taxon>Notacanthiformes</taxon>
        <taxon>Halosauridae</taxon>
        <taxon>Aldrovandia</taxon>
    </lineage>
</organism>
<feature type="region of interest" description="Disordered" evidence="1">
    <location>
        <begin position="100"/>
        <end position="123"/>
    </location>
</feature>
<proteinExistence type="predicted"/>
<dbReference type="EMBL" id="JAINUG010000102">
    <property type="protein sequence ID" value="KAJ8396855.1"/>
    <property type="molecule type" value="Genomic_DNA"/>
</dbReference>
<protein>
    <submittedName>
        <fullName evidence="2">Uncharacterized protein</fullName>
    </submittedName>
</protein>
<reference evidence="2" key="1">
    <citation type="journal article" date="2023" name="Science">
        <title>Genome structures resolve the early diversification of teleost fishes.</title>
        <authorList>
            <person name="Parey E."/>
            <person name="Louis A."/>
            <person name="Montfort J."/>
            <person name="Bouchez O."/>
            <person name="Roques C."/>
            <person name="Iampietro C."/>
            <person name="Lluch J."/>
            <person name="Castinel A."/>
            <person name="Donnadieu C."/>
            <person name="Desvignes T."/>
            <person name="Floi Bucao C."/>
            <person name="Jouanno E."/>
            <person name="Wen M."/>
            <person name="Mejri S."/>
            <person name="Dirks R."/>
            <person name="Jansen H."/>
            <person name="Henkel C."/>
            <person name="Chen W.J."/>
            <person name="Zahm M."/>
            <person name="Cabau C."/>
            <person name="Klopp C."/>
            <person name="Thompson A.W."/>
            <person name="Robinson-Rechavi M."/>
            <person name="Braasch I."/>
            <person name="Lecointre G."/>
            <person name="Bobe J."/>
            <person name="Postlethwait J.H."/>
            <person name="Berthelot C."/>
            <person name="Roest Crollius H."/>
            <person name="Guiguen Y."/>
        </authorList>
    </citation>
    <scope>NUCLEOTIDE SEQUENCE</scope>
    <source>
        <strain evidence="2">NC1722</strain>
    </source>
</reference>
<evidence type="ECO:0000256" key="1">
    <source>
        <dbReference type="SAM" id="MobiDB-lite"/>
    </source>
</evidence>
<dbReference type="Proteomes" id="UP001221898">
    <property type="component" value="Unassembled WGS sequence"/>
</dbReference>
<keyword evidence="3" id="KW-1185">Reference proteome</keyword>
<feature type="region of interest" description="Disordered" evidence="1">
    <location>
        <begin position="59"/>
        <end position="83"/>
    </location>
</feature>
<name>A0AAD7WHJ3_9TELE</name>
<sequence length="123" mass="13221">MNKQSQRLLLLRHREGCQVYPLDVPSITRRPLDSALEGEASYWDRGADELMTAARRLQSTGGAEGCSPSAVSDGMQMGSAALSPPAESRLLRCFGNGQAALSPTCPQRPGLSDLGPHRKDVSR</sequence>
<dbReference type="AlphaFoldDB" id="A0AAD7WHJ3"/>